<dbReference type="Gene3D" id="1.10.1330.10">
    <property type="entry name" value="Dockerin domain"/>
    <property type="match status" value="1"/>
</dbReference>
<reference evidence="1 2" key="1">
    <citation type="journal article" date="2014" name="PLoS ONE">
        <title>Rumen cellulosomics: divergent fiber-degrading strategies revealed by comparative genome-wide analysis of six ruminococcal strains.</title>
        <authorList>
            <person name="Dassa B."/>
            <person name="Borovok I."/>
            <person name="Ruimy-Israeli V."/>
            <person name="Lamed R."/>
            <person name="Flint H.J."/>
            <person name="Duncan S.H."/>
            <person name="Henrissat B."/>
            <person name="Coutinho P."/>
            <person name="Morrison M."/>
            <person name="Mosoni P."/>
            <person name="Yeoman C.J."/>
            <person name="White B.A."/>
            <person name="Bayer E.A."/>
        </authorList>
    </citation>
    <scope>NUCLEOTIDE SEQUENCE [LARGE SCALE GENOMIC DNA]</scope>
    <source>
        <strain evidence="1 2">007c</strain>
    </source>
</reference>
<dbReference type="InterPro" id="IPR002105">
    <property type="entry name" value="Dockerin_1_rpt"/>
</dbReference>
<evidence type="ECO:0000313" key="1">
    <source>
        <dbReference type="EMBL" id="EWM55084.1"/>
    </source>
</evidence>
<comment type="caution">
    <text evidence="1">The sequence shown here is derived from an EMBL/GenBank/DDBJ whole genome shotgun (WGS) entry which is preliminary data.</text>
</comment>
<dbReference type="EMBL" id="ATAX01000006">
    <property type="protein sequence ID" value="EWM55084.1"/>
    <property type="molecule type" value="Genomic_DNA"/>
</dbReference>
<dbReference type="Pfam" id="PF00404">
    <property type="entry name" value="Dockerin_1"/>
    <property type="match status" value="1"/>
</dbReference>
<dbReference type="PATRIC" id="fig|1341157.4.peg.191"/>
<accession>W7UVA4</accession>
<evidence type="ECO:0008006" key="3">
    <source>
        <dbReference type="Google" id="ProtNLM"/>
    </source>
</evidence>
<dbReference type="GO" id="GO:0004553">
    <property type="term" value="F:hydrolase activity, hydrolyzing O-glycosyl compounds"/>
    <property type="evidence" value="ECO:0007669"/>
    <property type="project" value="InterPro"/>
</dbReference>
<proteinExistence type="predicted"/>
<dbReference type="InterPro" id="IPR036439">
    <property type="entry name" value="Dockerin_dom_sf"/>
</dbReference>
<organism evidence="1 2">
    <name type="scientific">Ruminococcus flavefaciens 007c</name>
    <dbReference type="NCBI Taxonomy" id="1341157"/>
    <lineage>
        <taxon>Bacteria</taxon>
        <taxon>Bacillati</taxon>
        <taxon>Bacillota</taxon>
        <taxon>Clostridia</taxon>
        <taxon>Eubacteriales</taxon>
        <taxon>Oscillospiraceae</taxon>
        <taxon>Ruminococcus</taxon>
    </lineage>
</organism>
<keyword evidence="2" id="KW-1185">Reference proteome</keyword>
<name>W7UVA4_RUMFL</name>
<dbReference type="AlphaFoldDB" id="W7UVA4"/>
<dbReference type="PROSITE" id="PS00448">
    <property type="entry name" value="CLOS_CELLULOSOME_RPT"/>
    <property type="match status" value="1"/>
</dbReference>
<protein>
    <recommendedName>
        <fullName evidence="3">Dockerin domain-containing protein</fullName>
    </recommendedName>
</protein>
<dbReference type="RefSeq" id="WP_152537118.1">
    <property type="nucleotide sequence ID" value="NZ_ATAX01000006.1"/>
</dbReference>
<dbReference type="GO" id="GO:0000272">
    <property type="term" value="P:polysaccharide catabolic process"/>
    <property type="evidence" value="ECO:0007669"/>
    <property type="project" value="InterPro"/>
</dbReference>
<gene>
    <name evidence="1" type="ORF">RF007C_05275</name>
</gene>
<sequence>MDGVTVNEAAADINNDGTVDLLDSVILSRYIAGWEEYKVYFAI</sequence>
<dbReference type="Proteomes" id="UP000019365">
    <property type="component" value="Unassembled WGS sequence"/>
</dbReference>
<evidence type="ECO:0000313" key="2">
    <source>
        <dbReference type="Proteomes" id="UP000019365"/>
    </source>
</evidence>
<dbReference type="SUPFAM" id="SSF63446">
    <property type="entry name" value="Type I dockerin domain"/>
    <property type="match status" value="1"/>
</dbReference>